<dbReference type="AlphaFoldDB" id="A0A3S3WHM2"/>
<dbReference type="Proteomes" id="UP000286701">
    <property type="component" value="Unassembled WGS sequence"/>
</dbReference>
<evidence type="ECO:0000313" key="1">
    <source>
        <dbReference type="EMBL" id="RWY57271.1"/>
    </source>
</evidence>
<keyword evidence="2" id="KW-1185">Reference proteome</keyword>
<gene>
    <name evidence="1" type="ORF">EPL05_01700</name>
</gene>
<reference evidence="1 2" key="1">
    <citation type="submission" date="2019-01" db="EMBL/GenBank/DDBJ databases">
        <title>Mucilaginibacter antarcticum sp. nov., isolated from antarctic soil.</title>
        <authorList>
            <person name="Yan Y.-Q."/>
            <person name="Du Z.-J."/>
        </authorList>
    </citation>
    <scope>NUCLEOTIDE SEQUENCE [LARGE SCALE GENOMIC DNA]</scope>
    <source>
        <strain evidence="1 2">F01003</strain>
    </source>
</reference>
<dbReference type="OrthoDB" id="4301792at2"/>
<sequence>MNFIILLAFFFPMQQHSAYHVNSQPMTDTSTIDTSRYSVLPFNRNRDSFIFSEYFKPTSISADDIKKIEKIISVTVTEHNKQSTSRINKPGKYYKQIIAVINASGQKEVWVNCFCTPYEKRHWRKGVVLVLDGGPCFFNIKINLSNNTVTSLAVNGSA</sequence>
<evidence type="ECO:0000313" key="2">
    <source>
        <dbReference type="Proteomes" id="UP000286701"/>
    </source>
</evidence>
<name>A0A3S3WHM2_9SPHI</name>
<proteinExistence type="predicted"/>
<dbReference type="EMBL" id="SBIW01000001">
    <property type="protein sequence ID" value="RWY57271.1"/>
    <property type="molecule type" value="Genomic_DNA"/>
</dbReference>
<comment type="caution">
    <text evidence="1">The sequence shown here is derived from an EMBL/GenBank/DDBJ whole genome shotgun (WGS) entry which is preliminary data.</text>
</comment>
<protein>
    <submittedName>
        <fullName evidence="1">Uncharacterized protein</fullName>
    </submittedName>
</protein>
<accession>A0A3S3WHM2</accession>
<dbReference type="RefSeq" id="WP_128531777.1">
    <property type="nucleotide sequence ID" value="NZ_SBIW01000001.1"/>
</dbReference>
<organism evidence="1 2">
    <name type="scientific">Mucilaginibacter gilvus</name>
    <dbReference type="NCBI Taxonomy" id="2305909"/>
    <lineage>
        <taxon>Bacteria</taxon>
        <taxon>Pseudomonadati</taxon>
        <taxon>Bacteroidota</taxon>
        <taxon>Sphingobacteriia</taxon>
        <taxon>Sphingobacteriales</taxon>
        <taxon>Sphingobacteriaceae</taxon>
        <taxon>Mucilaginibacter</taxon>
    </lineage>
</organism>